<dbReference type="Gene3D" id="3.90.1570.10">
    <property type="entry name" value="tt1808, chain A"/>
    <property type="match status" value="1"/>
</dbReference>
<sequence>METITLDLNPIFQLTDEQFFQLCQHHRDYRFERTELGEIIIMTPTGGETGTRNSDFNYQLQSWNRKTKLGIVFDSSTGFKLPNGANRSPDLSWIPQHRWDALTAEQRQKFLPLCPDFVLELRSPSDSLKTLQNKMVEYIENGTKLGWLIDPKNRRVEIYRPNQDVEILDVPTMLSGEDILPEFILELTTIW</sequence>
<evidence type="ECO:0000313" key="2">
    <source>
        <dbReference type="EMBL" id="MBE9040789.1"/>
    </source>
</evidence>
<keyword evidence="2" id="KW-0378">Hydrolase</keyword>
<reference evidence="2" key="1">
    <citation type="submission" date="2020-10" db="EMBL/GenBank/DDBJ databases">
        <authorList>
            <person name="Castelo-Branco R."/>
            <person name="Eusebio N."/>
            <person name="Adriana R."/>
            <person name="Vieira A."/>
            <person name="Brugerolle De Fraissinette N."/>
            <person name="Rezende De Castro R."/>
            <person name="Schneider M.P."/>
            <person name="Vasconcelos V."/>
            <person name="Leao P.N."/>
        </authorList>
    </citation>
    <scope>NUCLEOTIDE SEQUENCE</scope>
    <source>
        <strain evidence="2">LEGE 11467</strain>
    </source>
</reference>
<gene>
    <name evidence="2" type="ORF">IQ235_08360</name>
</gene>
<protein>
    <submittedName>
        <fullName evidence="2">Uma2 family endonuclease</fullName>
    </submittedName>
</protein>
<feature type="domain" description="Putative restriction endonuclease" evidence="1">
    <location>
        <begin position="17"/>
        <end position="186"/>
    </location>
</feature>
<dbReference type="InterPro" id="IPR012296">
    <property type="entry name" value="Nuclease_put_TT1808"/>
</dbReference>
<dbReference type="Proteomes" id="UP000621799">
    <property type="component" value="Unassembled WGS sequence"/>
</dbReference>
<dbReference type="PANTHER" id="PTHR34107:SF7">
    <property type="entry name" value="SLR2092 PROTEIN"/>
    <property type="match status" value="1"/>
</dbReference>
<organism evidence="2 3">
    <name type="scientific">Zarconia navalis LEGE 11467</name>
    <dbReference type="NCBI Taxonomy" id="1828826"/>
    <lineage>
        <taxon>Bacteria</taxon>
        <taxon>Bacillati</taxon>
        <taxon>Cyanobacteriota</taxon>
        <taxon>Cyanophyceae</taxon>
        <taxon>Oscillatoriophycideae</taxon>
        <taxon>Oscillatoriales</taxon>
        <taxon>Oscillatoriales incertae sedis</taxon>
        <taxon>Zarconia</taxon>
        <taxon>Zarconia navalis</taxon>
    </lineage>
</organism>
<dbReference type="GO" id="GO:0004519">
    <property type="term" value="F:endonuclease activity"/>
    <property type="evidence" value="ECO:0007669"/>
    <property type="project" value="UniProtKB-KW"/>
</dbReference>
<comment type="caution">
    <text evidence="2">The sequence shown here is derived from an EMBL/GenBank/DDBJ whole genome shotgun (WGS) entry which is preliminary data.</text>
</comment>
<dbReference type="PANTHER" id="PTHR34107">
    <property type="entry name" value="SLL0198 PROTEIN-RELATED"/>
    <property type="match status" value="1"/>
</dbReference>
<dbReference type="InterPro" id="IPR008538">
    <property type="entry name" value="Uma2"/>
</dbReference>
<dbReference type="Pfam" id="PF05685">
    <property type="entry name" value="Uma2"/>
    <property type="match status" value="1"/>
</dbReference>
<keyword evidence="2" id="KW-0255">Endonuclease</keyword>
<accession>A0A928VUX1</accession>
<evidence type="ECO:0000259" key="1">
    <source>
        <dbReference type="Pfam" id="PF05685"/>
    </source>
</evidence>
<dbReference type="InterPro" id="IPR011335">
    <property type="entry name" value="Restrct_endonuc-II-like"/>
</dbReference>
<dbReference type="AlphaFoldDB" id="A0A928VUX1"/>
<name>A0A928VUX1_9CYAN</name>
<proteinExistence type="predicted"/>
<dbReference type="EMBL" id="JADEXN010000118">
    <property type="protein sequence ID" value="MBE9040789.1"/>
    <property type="molecule type" value="Genomic_DNA"/>
</dbReference>
<evidence type="ECO:0000313" key="3">
    <source>
        <dbReference type="Proteomes" id="UP000621799"/>
    </source>
</evidence>
<dbReference type="SUPFAM" id="SSF52980">
    <property type="entry name" value="Restriction endonuclease-like"/>
    <property type="match status" value="1"/>
</dbReference>
<keyword evidence="2" id="KW-0540">Nuclease</keyword>
<keyword evidence="3" id="KW-1185">Reference proteome</keyword>
<dbReference type="RefSeq" id="WP_264321030.1">
    <property type="nucleotide sequence ID" value="NZ_JADEXN010000118.1"/>
</dbReference>
<dbReference type="CDD" id="cd06260">
    <property type="entry name" value="DUF820-like"/>
    <property type="match status" value="1"/>
</dbReference>